<dbReference type="Pfam" id="PF00487">
    <property type="entry name" value="FA_desaturase"/>
    <property type="match status" value="1"/>
</dbReference>
<name>A0A0J6GI75_PSEDM</name>
<evidence type="ECO:0000313" key="4">
    <source>
        <dbReference type="Proteomes" id="UP000183613"/>
    </source>
</evidence>
<feature type="transmembrane region" description="Helical" evidence="1">
    <location>
        <begin position="178"/>
        <end position="198"/>
    </location>
</feature>
<dbReference type="InterPro" id="IPR005804">
    <property type="entry name" value="FA_desaturase_dom"/>
</dbReference>
<dbReference type="RefSeq" id="WP_048358827.1">
    <property type="nucleotide sequence ID" value="NZ_FNUD01000002.1"/>
</dbReference>
<evidence type="ECO:0000313" key="3">
    <source>
        <dbReference type="EMBL" id="SEE76244.1"/>
    </source>
</evidence>
<dbReference type="Proteomes" id="UP000183613">
    <property type="component" value="Unassembled WGS sequence"/>
</dbReference>
<keyword evidence="1" id="KW-1133">Transmembrane helix</keyword>
<feature type="transmembrane region" description="Helical" evidence="1">
    <location>
        <begin position="48"/>
        <end position="68"/>
    </location>
</feature>
<gene>
    <name evidence="3" type="ORF">SAMN04489800_2084</name>
</gene>
<feature type="transmembrane region" description="Helical" evidence="1">
    <location>
        <begin position="20"/>
        <end position="42"/>
    </location>
</feature>
<keyword evidence="1" id="KW-0472">Membrane</keyword>
<keyword evidence="1" id="KW-0812">Transmembrane</keyword>
<organism evidence="3 4">
    <name type="scientific">Pseudomonas deceptionensis</name>
    <dbReference type="NCBI Taxonomy" id="882211"/>
    <lineage>
        <taxon>Bacteria</taxon>
        <taxon>Pseudomonadati</taxon>
        <taxon>Pseudomonadota</taxon>
        <taxon>Gammaproteobacteria</taxon>
        <taxon>Pseudomonadales</taxon>
        <taxon>Pseudomonadaceae</taxon>
        <taxon>Pseudomonas</taxon>
    </lineage>
</organism>
<sequence length="313" mass="36592">MSHYFDSAQRRDIRALSRTFIGRTQWPTWLLLIAVPAAWFALLLGSPVIGAGWTIILLIPVVVLWMSVQHELLHGHPTRSVWFNKLLGYAPFAVWYPYTLYRDSHLHHHRDHDLTLPGVDPESRYLSQAHWQGSSRLLWGLLWLNKTVLGRVLLGPPLALFGLATEEWQRLRRGDRQAWLMWLTHGSLTLLMFGFIALYSEISVWQYVFLVTVPVLSVGMVRSFYEHRPAERPEQRTVLNEAGWPWTWLFLNLNLHLVHHDLPGLPWFHLPRVYQARREQWQQRSGGFLVQGYGELMRRHAVQAIDSPQHPFS</sequence>
<protein>
    <submittedName>
        <fullName evidence="3">Fatty acid desaturase</fullName>
    </submittedName>
</protein>
<dbReference type="AlphaFoldDB" id="A0A0J6GI75"/>
<dbReference type="EMBL" id="FNUD01000002">
    <property type="protein sequence ID" value="SEE76244.1"/>
    <property type="molecule type" value="Genomic_DNA"/>
</dbReference>
<feature type="transmembrane region" description="Helical" evidence="1">
    <location>
        <begin position="80"/>
        <end position="98"/>
    </location>
</feature>
<accession>A0A0J6GI75</accession>
<reference evidence="3" key="1">
    <citation type="submission" date="2016-10" db="EMBL/GenBank/DDBJ databases">
        <authorList>
            <person name="Varghese N."/>
            <person name="Submissions S."/>
        </authorList>
    </citation>
    <scope>NUCLEOTIDE SEQUENCE [LARGE SCALE GENOMIC DNA]</scope>
    <source>
        <strain evidence="3">LMG 25555</strain>
    </source>
</reference>
<feature type="transmembrane region" description="Helical" evidence="1">
    <location>
        <begin position="148"/>
        <end position="166"/>
    </location>
</feature>
<dbReference type="OrthoDB" id="784276at2"/>
<dbReference type="GO" id="GO:0006629">
    <property type="term" value="P:lipid metabolic process"/>
    <property type="evidence" value="ECO:0007669"/>
    <property type="project" value="InterPro"/>
</dbReference>
<keyword evidence="4" id="KW-1185">Reference proteome</keyword>
<evidence type="ECO:0000256" key="1">
    <source>
        <dbReference type="SAM" id="Phobius"/>
    </source>
</evidence>
<dbReference type="PATRIC" id="fig|882211.3.peg.975"/>
<feature type="domain" description="Fatty acid desaturase" evidence="2">
    <location>
        <begin position="53"/>
        <end position="284"/>
    </location>
</feature>
<dbReference type="CDD" id="cd03509">
    <property type="entry name" value="DesA_FADS-like"/>
    <property type="match status" value="1"/>
</dbReference>
<proteinExistence type="predicted"/>
<feature type="transmembrane region" description="Helical" evidence="1">
    <location>
        <begin position="204"/>
        <end position="225"/>
    </location>
</feature>
<comment type="caution">
    <text evidence="3">The sequence shown here is derived from an EMBL/GenBank/DDBJ whole genome shotgun (WGS) entry which is preliminary data.</text>
</comment>
<evidence type="ECO:0000259" key="2">
    <source>
        <dbReference type="Pfam" id="PF00487"/>
    </source>
</evidence>